<organism evidence="4 5">
    <name type="scientific">Paractinoplanes atraurantiacus</name>
    <dbReference type="NCBI Taxonomy" id="1036182"/>
    <lineage>
        <taxon>Bacteria</taxon>
        <taxon>Bacillati</taxon>
        <taxon>Actinomycetota</taxon>
        <taxon>Actinomycetes</taxon>
        <taxon>Micromonosporales</taxon>
        <taxon>Micromonosporaceae</taxon>
        <taxon>Paractinoplanes</taxon>
    </lineage>
</organism>
<dbReference type="PROSITE" id="PS00622">
    <property type="entry name" value="HTH_LUXR_1"/>
    <property type="match status" value="1"/>
</dbReference>
<evidence type="ECO:0000313" key="5">
    <source>
        <dbReference type="Proteomes" id="UP000219612"/>
    </source>
</evidence>
<dbReference type="SUPFAM" id="SSF52540">
    <property type="entry name" value="P-loop containing nucleoside triphosphate hydrolases"/>
    <property type="match status" value="1"/>
</dbReference>
<dbReference type="GO" id="GO:0003677">
    <property type="term" value="F:DNA binding"/>
    <property type="evidence" value="ECO:0007669"/>
    <property type="project" value="InterPro"/>
</dbReference>
<evidence type="ECO:0000256" key="2">
    <source>
        <dbReference type="ARBA" id="ARBA00022840"/>
    </source>
</evidence>
<dbReference type="InterPro" id="IPR011990">
    <property type="entry name" value="TPR-like_helical_dom_sf"/>
</dbReference>
<dbReference type="InterPro" id="IPR027417">
    <property type="entry name" value="P-loop_NTPase"/>
</dbReference>
<dbReference type="EMBL" id="OBDY01000022">
    <property type="protein sequence ID" value="SNY60918.1"/>
    <property type="molecule type" value="Genomic_DNA"/>
</dbReference>
<dbReference type="InterPro" id="IPR041664">
    <property type="entry name" value="AAA_16"/>
</dbReference>
<keyword evidence="1" id="KW-0547">Nucleotide-binding</keyword>
<dbReference type="AlphaFoldDB" id="A0A285JKY1"/>
<proteinExistence type="predicted"/>
<dbReference type="SUPFAM" id="SSF46894">
    <property type="entry name" value="C-terminal effector domain of the bipartite response regulators"/>
    <property type="match status" value="1"/>
</dbReference>
<dbReference type="CDD" id="cd06170">
    <property type="entry name" value="LuxR_C_like"/>
    <property type="match status" value="1"/>
</dbReference>
<reference evidence="4 5" key="1">
    <citation type="submission" date="2017-09" db="EMBL/GenBank/DDBJ databases">
        <authorList>
            <person name="Ehlers B."/>
            <person name="Leendertz F.H."/>
        </authorList>
    </citation>
    <scope>NUCLEOTIDE SEQUENCE [LARGE SCALE GENOMIC DNA]</scope>
    <source>
        <strain evidence="4 5">CGMCC 4.6857</strain>
    </source>
</reference>
<sequence>MGSRADDAAAVLAAIGAATRGHSGTLLVSGEAGAGKTTLLRDACDTTAVRVIWAPCLPLSSLAMPLLPLRTGLRTIPDPPSLDAPDAVLAFDTWLDRLTEREPAALVVDDLQWADQSSLDVLHYVIAGRPNRRLAVLATLRTGEETRLHRWLADIRRLPGVRERALRRLDRPETHEQMTALLARPPHESLVDEVFARSAGNPYLTKLLIRGLDPDARHLPPHLPDELRGALARTWRDLPAPARELTMELATAGQPSRSGSFSLPALREAVDAGVLTATADGRYWFAHPLLAEVLADSLLPEERRARHAALAATAGDPIARADHYFEAGMTDEAYEWALTAADAAGGGAETIRLLRRALRLHADDSAHAEEILHRIREAAHAAGRAVDELEAIDELLEHVDRAARPLTAAELLARRTKRGPVAGRGLIVLADAAEAERLSAAHPRSREHALALATAAYARLWHAVDGAADRADEALRLARAGGWPDAITEALVAVSHARAVEGDLVAGAAAAREAFALAMSRGDFARAVEATYWIVNNTDGPSFRAVVDVLRECRQLLERAGAPHAQVSEVCSLEAQHLLIVGDWRGCVERLRVTLGARPSPLADARGRHTAALLACRQGRAAEAEAHARRAEELIADSAGFLPFPFDAVRAELAVTVGDTERALTYALHGLEMAPPPLDVDLLLPLAVRALADRAQACRDGGADPAAELDRLRDLRERCPAVVVDRGASAQFEARRIAAMQDLTEAETLRARRDPGEPAAWHRAAEACRTAIAPWDEAYCRWREAQTSLRGRVDRRRGTAALRRAHELALDLGAAPLLASIDLLARNAHVPLTVAAEPAAAGDTIPGLTAREREVLSHLVAGRTYAEIARALVLSEKTVSVHVSNMLRKTGTAGRAELAELAQRQENS</sequence>
<dbReference type="PRINTS" id="PR00038">
    <property type="entry name" value="HTHLUXR"/>
</dbReference>
<dbReference type="Pfam" id="PF13191">
    <property type="entry name" value="AAA_16"/>
    <property type="match status" value="1"/>
</dbReference>
<evidence type="ECO:0000259" key="3">
    <source>
        <dbReference type="PROSITE" id="PS50043"/>
    </source>
</evidence>
<evidence type="ECO:0000256" key="1">
    <source>
        <dbReference type="ARBA" id="ARBA00022741"/>
    </source>
</evidence>
<dbReference type="InterPro" id="IPR016032">
    <property type="entry name" value="Sig_transdc_resp-reg_C-effctor"/>
</dbReference>
<name>A0A285JKY1_9ACTN</name>
<dbReference type="RefSeq" id="WP_097326176.1">
    <property type="nucleotide sequence ID" value="NZ_OBDY01000022.1"/>
</dbReference>
<dbReference type="SUPFAM" id="SSF48452">
    <property type="entry name" value="TPR-like"/>
    <property type="match status" value="1"/>
</dbReference>
<dbReference type="GO" id="GO:0005737">
    <property type="term" value="C:cytoplasm"/>
    <property type="evidence" value="ECO:0007669"/>
    <property type="project" value="TreeGrafter"/>
</dbReference>
<dbReference type="InterPro" id="IPR036388">
    <property type="entry name" value="WH-like_DNA-bd_sf"/>
</dbReference>
<evidence type="ECO:0000313" key="4">
    <source>
        <dbReference type="EMBL" id="SNY60918.1"/>
    </source>
</evidence>
<keyword evidence="2" id="KW-0067">ATP-binding</keyword>
<dbReference type="PANTHER" id="PTHR16305:SF35">
    <property type="entry name" value="TRANSCRIPTIONAL ACTIVATOR DOMAIN"/>
    <property type="match status" value="1"/>
</dbReference>
<dbReference type="GO" id="GO:0004016">
    <property type="term" value="F:adenylate cyclase activity"/>
    <property type="evidence" value="ECO:0007669"/>
    <property type="project" value="TreeGrafter"/>
</dbReference>
<dbReference type="PANTHER" id="PTHR16305">
    <property type="entry name" value="TESTICULAR SOLUBLE ADENYLYL CYCLASE"/>
    <property type="match status" value="1"/>
</dbReference>
<dbReference type="GO" id="GO:0006355">
    <property type="term" value="P:regulation of DNA-templated transcription"/>
    <property type="evidence" value="ECO:0007669"/>
    <property type="project" value="InterPro"/>
</dbReference>
<dbReference type="Proteomes" id="UP000219612">
    <property type="component" value="Unassembled WGS sequence"/>
</dbReference>
<dbReference type="Gene3D" id="1.10.10.10">
    <property type="entry name" value="Winged helix-like DNA-binding domain superfamily/Winged helix DNA-binding domain"/>
    <property type="match status" value="1"/>
</dbReference>
<accession>A0A285JKY1</accession>
<dbReference type="OrthoDB" id="3171430at2"/>
<dbReference type="Pfam" id="PF00196">
    <property type="entry name" value="GerE"/>
    <property type="match status" value="1"/>
</dbReference>
<dbReference type="GO" id="GO:0005524">
    <property type="term" value="F:ATP binding"/>
    <property type="evidence" value="ECO:0007669"/>
    <property type="project" value="UniProtKB-KW"/>
</dbReference>
<feature type="domain" description="HTH luxR-type" evidence="3">
    <location>
        <begin position="841"/>
        <end position="906"/>
    </location>
</feature>
<dbReference type="SMART" id="SM00421">
    <property type="entry name" value="HTH_LUXR"/>
    <property type="match status" value="1"/>
</dbReference>
<dbReference type="PROSITE" id="PS50043">
    <property type="entry name" value="HTH_LUXR_2"/>
    <property type="match status" value="1"/>
</dbReference>
<dbReference type="InterPro" id="IPR000792">
    <property type="entry name" value="Tscrpt_reg_LuxR_C"/>
</dbReference>
<gene>
    <name evidence="4" type="ORF">SAMN05421748_12231</name>
</gene>
<protein>
    <submittedName>
        <fullName evidence="4">Predicted ATPase</fullName>
    </submittedName>
</protein>
<keyword evidence="5" id="KW-1185">Reference proteome</keyword>